<organism evidence="8 9">
    <name type="scientific">OM182 bacterium BACL3 MAG-120619-bin3</name>
    <dbReference type="NCBI Taxonomy" id="1655593"/>
    <lineage>
        <taxon>Bacteria</taxon>
        <taxon>Pseudomonadati</taxon>
        <taxon>Pseudomonadota</taxon>
        <taxon>Gammaproteobacteria</taxon>
        <taxon>OMG group</taxon>
        <taxon>OM182 clade</taxon>
    </lineage>
</organism>
<accession>A0A0R2T0L9</accession>
<evidence type="ECO:0008006" key="10">
    <source>
        <dbReference type="Google" id="ProtNLM"/>
    </source>
</evidence>
<dbReference type="GO" id="GO:1990281">
    <property type="term" value="C:efflux pump complex"/>
    <property type="evidence" value="ECO:0007669"/>
    <property type="project" value="TreeGrafter"/>
</dbReference>
<comment type="caution">
    <text evidence="8">The sequence shown here is derived from an EMBL/GenBank/DDBJ whole genome shotgun (WGS) entry which is preliminary data.</text>
</comment>
<dbReference type="GO" id="GO:0015562">
    <property type="term" value="F:efflux transmembrane transporter activity"/>
    <property type="evidence" value="ECO:0007669"/>
    <property type="project" value="InterPro"/>
</dbReference>
<dbReference type="InterPro" id="IPR051906">
    <property type="entry name" value="TolC-like"/>
</dbReference>
<proteinExistence type="inferred from homology"/>
<dbReference type="AlphaFoldDB" id="A0A0R2T0L9"/>
<comment type="similarity">
    <text evidence="2">Belongs to the outer membrane factor (OMF) (TC 1.B.17) family.</text>
</comment>
<protein>
    <recommendedName>
        <fullName evidence="10">Transporter</fullName>
    </recommendedName>
</protein>
<dbReference type="Proteomes" id="UP000051242">
    <property type="component" value="Unassembled WGS sequence"/>
</dbReference>
<dbReference type="SUPFAM" id="SSF56954">
    <property type="entry name" value="Outer membrane efflux proteins (OEP)"/>
    <property type="match status" value="2"/>
</dbReference>
<evidence type="ECO:0000256" key="6">
    <source>
        <dbReference type="ARBA" id="ARBA00023136"/>
    </source>
</evidence>
<evidence type="ECO:0000256" key="4">
    <source>
        <dbReference type="ARBA" id="ARBA00022452"/>
    </source>
</evidence>
<keyword evidence="4" id="KW-1134">Transmembrane beta strand</keyword>
<name>A0A0R2T0L9_9GAMM</name>
<keyword evidence="3" id="KW-0813">Transport</keyword>
<dbReference type="InterPro" id="IPR003423">
    <property type="entry name" value="OMP_efflux"/>
</dbReference>
<dbReference type="EMBL" id="LICD01000329">
    <property type="protein sequence ID" value="KRO78333.1"/>
    <property type="molecule type" value="Genomic_DNA"/>
</dbReference>
<dbReference type="PANTHER" id="PTHR30026:SF20">
    <property type="entry name" value="OUTER MEMBRANE PROTEIN TOLC"/>
    <property type="match status" value="1"/>
</dbReference>
<evidence type="ECO:0000256" key="7">
    <source>
        <dbReference type="ARBA" id="ARBA00023237"/>
    </source>
</evidence>
<keyword evidence="7" id="KW-0998">Cell outer membrane</keyword>
<dbReference type="GO" id="GO:0015288">
    <property type="term" value="F:porin activity"/>
    <property type="evidence" value="ECO:0007669"/>
    <property type="project" value="TreeGrafter"/>
</dbReference>
<sequence length="508" mass="56546">MSRINRQTTANRTAHRLVSSAVIRKAALSASLLVGLFGIAAQSAAAELPSLGSSNAPVVGETLQDFFSAALDFSPRLRIAEQNLNIGAARRSAATGQLLPQVRANASLSDNTRIQSGQETTFDGNRYSLQLTQVLFNWQAFAARAQAVLREDQAEQLYYSELAILLTDVAEKFFDTLQARDALDSIASEYEAVSNQLQQIESLYARQLAQITDLYQAQASLASVEAQQIQLESRLDIQLEALRSVSGIEPGELFRLAEGAKVPPLENNLHYWVDQAEKNNHSIKAQRLAFEASKKMISQRRGAYMPQVSLVLFDGNRYSLQLTQVLFNWQAFAARAQAVLREDQAEQLYYSELAILLTDVAEKFFDTLQARDALDSIASEYEAVSNQLQQIESLYARQLAQITDLYQAQASLASVEAQQIQLESRLDIQLEALRSVSGIEPGELFRLAEGAKVPPLENNLHYWVDQAEKNNHSIKAQRLAFEASKKMISQRRGAYMPQVSLVLQRQDS</sequence>
<evidence type="ECO:0000256" key="3">
    <source>
        <dbReference type="ARBA" id="ARBA00022448"/>
    </source>
</evidence>
<evidence type="ECO:0000256" key="5">
    <source>
        <dbReference type="ARBA" id="ARBA00022692"/>
    </source>
</evidence>
<feature type="non-terminal residue" evidence="8">
    <location>
        <position position="508"/>
    </location>
</feature>
<dbReference type="Gene3D" id="1.20.1600.10">
    <property type="entry name" value="Outer membrane efflux proteins (OEP)"/>
    <property type="match status" value="2"/>
</dbReference>
<dbReference type="PANTHER" id="PTHR30026">
    <property type="entry name" value="OUTER MEMBRANE PROTEIN TOLC"/>
    <property type="match status" value="1"/>
</dbReference>
<keyword evidence="6" id="KW-0472">Membrane</keyword>
<dbReference type="Pfam" id="PF02321">
    <property type="entry name" value="OEP"/>
    <property type="match status" value="2"/>
</dbReference>
<keyword evidence="5" id="KW-0812">Transmembrane</keyword>
<evidence type="ECO:0000313" key="8">
    <source>
        <dbReference type="EMBL" id="KRO78333.1"/>
    </source>
</evidence>
<dbReference type="GO" id="GO:0009279">
    <property type="term" value="C:cell outer membrane"/>
    <property type="evidence" value="ECO:0007669"/>
    <property type="project" value="UniProtKB-SubCell"/>
</dbReference>
<evidence type="ECO:0000256" key="1">
    <source>
        <dbReference type="ARBA" id="ARBA00004442"/>
    </source>
</evidence>
<gene>
    <name evidence="8" type="ORF">ABR85_09285</name>
</gene>
<evidence type="ECO:0000313" key="9">
    <source>
        <dbReference type="Proteomes" id="UP000051242"/>
    </source>
</evidence>
<evidence type="ECO:0000256" key="2">
    <source>
        <dbReference type="ARBA" id="ARBA00007613"/>
    </source>
</evidence>
<comment type="subcellular location">
    <subcellularLocation>
        <location evidence="1">Cell outer membrane</location>
    </subcellularLocation>
</comment>
<reference evidence="8 9" key="1">
    <citation type="submission" date="2015-10" db="EMBL/GenBank/DDBJ databases">
        <title>Metagenome-Assembled Genomes uncover a global brackish microbiome.</title>
        <authorList>
            <person name="Hugerth L.W."/>
            <person name="Larsson J."/>
            <person name="Alneberg J."/>
            <person name="Lindh M.V."/>
            <person name="Legrand C."/>
            <person name="Pinhassi J."/>
            <person name="Andersson A.F."/>
        </authorList>
    </citation>
    <scope>NUCLEOTIDE SEQUENCE [LARGE SCALE GENOMIC DNA]</scope>
    <source>
        <strain evidence="8">BACL22 MAG-120619-bin3</strain>
    </source>
</reference>